<protein>
    <submittedName>
        <fullName evidence="1">Uncharacterized protein</fullName>
    </submittedName>
</protein>
<gene>
    <name evidence="1" type="ORF">AMATHDRAFT_52195</name>
</gene>
<proteinExistence type="predicted"/>
<organism evidence="1 2">
    <name type="scientific">Amanita thiersii Skay4041</name>
    <dbReference type="NCBI Taxonomy" id="703135"/>
    <lineage>
        <taxon>Eukaryota</taxon>
        <taxon>Fungi</taxon>
        <taxon>Dikarya</taxon>
        <taxon>Basidiomycota</taxon>
        <taxon>Agaricomycotina</taxon>
        <taxon>Agaricomycetes</taxon>
        <taxon>Agaricomycetidae</taxon>
        <taxon>Agaricales</taxon>
        <taxon>Pluteineae</taxon>
        <taxon>Amanitaceae</taxon>
        <taxon>Amanita</taxon>
    </lineage>
</organism>
<sequence length="109" mass="12320">MPAILNDYEVLLVLRNDTQSCAAIQPQRDYGQDTNTLVIMYPEDSITLVLDSGSVYQYSVKVGSKVAQVTVQSWRDVRCNVSHLLSLNYPRGAGITVQQVWRDYRCFCA</sequence>
<dbReference type="AlphaFoldDB" id="A0A2A9P0F9"/>
<dbReference type="Proteomes" id="UP000242287">
    <property type="component" value="Unassembled WGS sequence"/>
</dbReference>
<keyword evidence="2" id="KW-1185">Reference proteome</keyword>
<evidence type="ECO:0000313" key="2">
    <source>
        <dbReference type="Proteomes" id="UP000242287"/>
    </source>
</evidence>
<evidence type="ECO:0000313" key="1">
    <source>
        <dbReference type="EMBL" id="PFH54551.1"/>
    </source>
</evidence>
<name>A0A2A9P0F9_9AGAR</name>
<dbReference type="EMBL" id="KZ301969">
    <property type="protein sequence ID" value="PFH54551.1"/>
    <property type="molecule type" value="Genomic_DNA"/>
</dbReference>
<accession>A0A2A9P0F9</accession>
<reference evidence="1 2" key="1">
    <citation type="submission" date="2014-02" db="EMBL/GenBank/DDBJ databases">
        <title>Transposable element dynamics among asymbiotic and ectomycorrhizal Amanita fungi.</title>
        <authorList>
            <consortium name="DOE Joint Genome Institute"/>
            <person name="Hess J."/>
            <person name="Skrede I."/>
            <person name="Wolfe B."/>
            <person name="LaButti K."/>
            <person name="Ohm R.A."/>
            <person name="Grigoriev I.V."/>
            <person name="Pringle A."/>
        </authorList>
    </citation>
    <scope>NUCLEOTIDE SEQUENCE [LARGE SCALE GENOMIC DNA]</scope>
    <source>
        <strain evidence="1 2">SKay4041</strain>
    </source>
</reference>
<dbReference type="OrthoDB" id="3249150at2759"/>